<gene>
    <name evidence="1" type="ORF">AWR27_24245</name>
</gene>
<evidence type="ECO:0000313" key="2">
    <source>
        <dbReference type="Proteomes" id="UP000187941"/>
    </source>
</evidence>
<keyword evidence="2" id="KW-1185">Reference proteome</keyword>
<reference evidence="1 2" key="1">
    <citation type="submission" date="2016-01" db="EMBL/GenBank/DDBJ databases">
        <authorList>
            <person name="Oliw E.H."/>
        </authorList>
    </citation>
    <scope>NUCLEOTIDE SEQUENCE [LARGE SCALE GENOMIC DNA]</scope>
    <source>
        <strain evidence="1 2">DY10</strain>
    </source>
</reference>
<dbReference type="EMBL" id="CP014263">
    <property type="protein sequence ID" value="AQG82132.1"/>
    <property type="molecule type" value="Genomic_DNA"/>
</dbReference>
<organism evidence="1 2">
    <name type="scientific">Spirosoma montaniterrae</name>
    <dbReference type="NCBI Taxonomy" id="1178516"/>
    <lineage>
        <taxon>Bacteria</taxon>
        <taxon>Pseudomonadati</taxon>
        <taxon>Bacteroidota</taxon>
        <taxon>Cytophagia</taxon>
        <taxon>Cytophagales</taxon>
        <taxon>Cytophagaceae</taxon>
        <taxon>Spirosoma</taxon>
    </lineage>
</organism>
<sequence>MNDELNADDRADLVAGLFDRIDHLNRVIEQRRASADTDPLAVEEFTARRDKYVRELNKLLWSIGLTGELHMPRMAA</sequence>
<accession>A0A1P9X3C7</accession>
<dbReference type="RefSeq" id="WP_077133609.1">
    <property type="nucleotide sequence ID" value="NZ_CP014263.1"/>
</dbReference>
<proteinExistence type="predicted"/>
<dbReference type="Proteomes" id="UP000187941">
    <property type="component" value="Chromosome"/>
</dbReference>
<dbReference type="AlphaFoldDB" id="A0A1P9X3C7"/>
<dbReference type="OrthoDB" id="964507at2"/>
<dbReference type="KEGG" id="smon:AWR27_24245"/>
<dbReference type="STRING" id="1178516.AWR27_24245"/>
<protein>
    <submittedName>
        <fullName evidence="1">Uncharacterized protein</fullName>
    </submittedName>
</protein>
<evidence type="ECO:0000313" key="1">
    <source>
        <dbReference type="EMBL" id="AQG82132.1"/>
    </source>
</evidence>
<name>A0A1P9X3C7_9BACT</name>